<dbReference type="Proteomes" id="UP000190080">
    <property type="component" value="Unassembled WGS sequence"/>
</dbReference>
<dbReference type="PANTHER" id="PTHR11851:SF49">
    <property type="entry name" value="MITOCHONDRIAL-PROCESSING PEPTIDASE SUBUNIT ALPHA"/>
    <property type="match status" value="1"/>
</dbReference>
<dbReference type="InterPro" id="IPR007863">
    <property type="entry name" value="Peptidase_M16_C"/>
</dbReference>
<dbReference type="Gene3D" id="3.30.830.10">
    <property type="entry name" value="Metalloenzyme, LuxS/M16 peptidase-like"/>
    <property type="match status" value="2"/>
</dbReference>
<gene>
    <name evidence="5" type="primary">albF</name>
    <name evidence="5" type="ORF">CLORY_35620</name>
</gene>
<protein>
    <submittedName>
        <fullName evidence="5">Putative zinc protease AlbF</fullName>
        <ecNumber evidence="5">3.4.24.-</ecNumber>
    </submittedName>
</protein>
<reference evidence="5 6" key="1">
    <citation type="submission" date="2017-03" db="EMBL/GenBank/DDBJ databases">
        <title>Genome sequence of Clostridium oryzae DSM 28571.</title>
        <authorList>
            <person name="Poehlein A."/>
            <person name="Daniel R."/>
        </authorList>
    </citation>
    <scope>NUCLEOTIDE SEQUENCE [LARGE SCALE GENOMIC DNA]</scope>
    <source>
        <strain evidence="5 6">DSM 28571</strain>
    </source>
</reference>
<dbReference type="EMBL" id="MZGV01000055">
    <property type="protein sequence ID" value="OPJ58495.1"/>
    <property type="molecule type" value="Genomic_DNA"/>
</dbReference>
<dbReference type="SUPFAM" id="SSF63411">
    <property type="entry name" value="LuxS/MPP-like metallohydrolase"/>
    <property type="match status" value="2"/>
</dbReference>
<dbReference type="OrthoDB" id="9811314at2"/>
<dbReference type="GO" id="GO:0046872">
    <property type="term" value="F:metal ion binding"/>
    <property type="evidence" value="ECO:0007669"/>
    <property type="project" value="InterPro"/>
</dbReference>
<dbReference type="GO" id="GO:0006508">
    <property type="term" value="P:proteolysis"/>
    <property type="evidence" value="ECO:0007669"/>
    <property type="project" value="UniProtKB-KW"/>
</dbReference>
<dbReference type="Pfam" id="PF00675">
    <property type="entry name" value="Peptidase_M16"/>
    <property type="match status" value="1"/>
</dbReference>
<evidence type="ECO:0000259" key="3">
    <source>
        <dbReference type="Pfam" id="PF00675"/>
    </source>
</evidence>
<sequence>MSYKYFDTRECRLKNGLRVVSIKKETGLFSLNFGVKVGSAYENNEERGIAHFIEHMLFKGTLKRNNEELNRELEYLGGSYNAYTDYTCTVFTITALKDEIEQAIELLADMAINSNFDEAEITKEKGVVISEFDASEDDLEGYSFKMVNKIAFSKSPLKYDIIGTKESIKSISRHKIEDFYKKFYVPNNCCITIVSSLEHNQVISIIDKYFAKWQQENLQPIFILNEKNKHVLKVNYRSNIEQSTITYLYTFYDLKKEEELALKILNHRLGESTNSILFRELREKRGLAYDVYTHLDISDNVRTLYIFTAVKDKNVEDSIKIIDAAIRDLKINRQGIDEEIMLLMKKVLKTEIEAMMENSEDFGEYVLQQCLENEDIYSFEKDLEAMDKITVEQIYDVAVKVLEKPSVHILKQKNRGEDYEK</sequence>
<dbReference type="GO" id="GO:0004222">
    <property type="term" value="F:metalloendopeptidase activity"/>
    <property type="evidence" value="ECO:0007669"/>
    <property type="project" value="InterPro"/>
</dbReference>
<dbReference type="Pfam" id="PF05193">
    <property type="entry name" value="Peptidase_M16_C"/>
    <property type="match status" value="1"/>
</dbReference>
<name>A0A1V4IFQ6_9CLOT</name>
<dbReference type="InterPro" id="IPR011765">
    <property type="entry name" value="Pept_M16_N"/>
</dbReference>
<evidence type="ECO:0000256" key="1">
    <source>
        <dbReference type="ARBA" id="ARBA00007261"/>
    </source>
</evidence>
<dbReference type="PROSITE" id="PS00143">
    <property type="entry name" value="INSULINASE"/>
    <property type="match status" value="1"/>
</dbReference>
<dbReference type="AlphaFoldDB" id="A0A1V4IFQ6"/>
<comment type="caution">
    <text evidence="5">The sequence shown here is derived from an EMBL/GenBank/DDBJ whole genome shotgun (WGS) entry which is preliminary data.</text>
</comment>
<dbReference type="EC" id="3.4.24.-" evidence="5"/>
<dbReference type="InterPro" id="IPR011249">
    <property type="entry name" value="Metalloenz_LuxS/M16"/>
</dbReference>
<dbReference type="RefSeq" id="WP_079426986.1">
    <property type="nucleotide sequence ID" value="NZ_MZGV01000055.1"/>
</dbReference>
<dbReference type="PANTHER" id="PTHR11851">
    <property type="entry name" value="METALLOPROTEASE"/>
    <property type="match status" value="1"/>
</dbReference>
<feature type="domain" description="Peptidase M16 C-terminal" evidence="4">
    <location>
        <begin position="170"/>
        <end position="342"/>
    </location>
</feature>
<dbReference type="STRING" id="1450648.CLORY_35620"/>
<feature type="domain" description="Peptidase M16 N-terminal" evidence="3">
    <location>
        <begin position="19"/>
        <end position="164"/>
    </location>
</feature>
<organism evidence="5 6">
    <name type="scientific">Clostridium oryzae</name>
    <dbReference type="NCBI Taxonomy" id="1450648"/>
    <lineage>
        <taxon>Bacteria</taxon>
        <taxon>Bacillati</taxon>
        <taxon>Bacillota</taxon>
        <taxon>Clostridia</taxon>
        <taxon>Eubacteriales</taxon>
        <taxon>Clostridiaceae</taxon>
        <taxon>Clostridium</taxon>
    </lineage>
</organism>
<accession>A0A1V4IFQ6</accession>
<keyword evidence="5" id="KW-0378">Hydrolase</keyword>
<dbReference type="InterPro" id="IPR001431">
    <property type="entry name" value="Pept_M16_Zn_BS"/>
</dbReference>
<dbReference type="InterPro" id="IPR050361">
    <property type="entry name" value="MPP/UQCRC_Complex"/>
</dbReference>
<evidence type="ECO:0000313" key="6">
    <source>
        <dbReference type="Proteomes" id="UP000190080"/>
    </source>
</evidence>
<evidence type="ECO:0000313" key="5">
    <source>
        <dbReference type="EMBL" id="OPJ58495.1"/>
    </source>
</evidence>
<comment type="similarity">
    <text evidence="1 2">Belongs to the peptidase M16 family.</text>
</comment>
<proteinExistence type="inferred from homology"/>
<evidence type="ECO:0000256" key="2">
    <source>
        <dbReference type="RuleBase" id="RU004447"/>
    </source>
</evidence>
<keyword evidence="6" id="KW-1185">Reference proteome</keyword>
<evidence type="ECO:0000259" key="4">
    <source>
        <dbReference type="Pfam" id="PF05193"/>
    </source>
</evidence>
<keyword evidence="5" id="KW-0645">Protease</keyword>